<organism evidence="2 3">
    <name type="scientific">Pleomassaria siparia CBS 279.74</name>
    <dbReference type="NCBI Taxonomy" id="1314801"/>
    <lineage>
        <taxon>Eukaryota</taxon>
        <taxon>Fungi</taxon>
        <taxon>Dikarya</taxon>
        <taxon>Ascomycota</taxon>
        <taxon>Pezizomycotina</taxon>
        <taxon>Dothideomycetes</taxon>
        <taxon>Pleosporomycetidae</taxon>
        <taxon>Pleosporales</taxon>
        <taxon>Pleomassariaceae</taxon>
        <taxon>Pleomassaria</taxon>
    </lineage>
</organism>
<reference evidence="2" key="1">
    <citation type="journal article" date="2020" name="Stud. Mycol.">
        <title>101 Dothideomycetes genomes: a test case for predicting lifestyles and emergence of pathogens.</title>
        <authorList>
            <person name="Haridas S."/>
            <person name="Albert R."/>
            <person name="Binder M."/>
            <person name="Bloem J."/>
            <person name="Labutti K."/>
            <person name="Salamov A."/>
            <person name="Andreopoulos B."/>
            <person name="Baker S."/>
            <person name="Barry K."/>
            <person name="Bills G."/>
            <person name="Bluhm B."/>
            <person name="Cannon C."/>
            <person name="Castanera R."/>
            <person name="Culley D."/>
            <person name="Daum C."/>
            <person name="Ezra D."/>
            <person name="Gonzalez J."/>
            <person name="Henrissat B."/>
            <person name="Kuo A."/>
            <person name="Liang C."/>
            <person name="Lipzen A."/>
            <person name="Lutzoni F."/>
            <person name="Magnuson J."/>
            <person name="Mondo S."/>
            <person name="Nolan M."/>
            <person name="Ohm R."/>
            <person name="Pangilinan J."/>
            <person name="Park H.-J."/>
            <person name="Ramirez L."/>
            <person name="Alfaro M."/>
            <person name="Sun H."/>
            <person name="Tritt A."/>
            <person name="Yoshinaga Y."/>
            <person name="Zwiers L.-H."/>
            <person name="Turgeon B."/>
            <person name="Goodwin S."/>
            <person name="Spatafora J."/>
            <person name="Crous P."/>
            <person name="Grigoriev I."/>
        </authorList>
    </citation>
    <scope>NUCLEOTIDE SEQUENCE</scope>
    <source>
        <strain evidence="2">CBS 279.74</strain>
    </source>
</reference>
<evidence type="ECO:0000313" key="2">
    <source>
        <dbReference type="EMBL" id="KAF2711938.1"/>
    </source>
</evidence>
<sequence>MRYSSIILASAIATSFASPLAKRDEVTFDPNGNLKLTFSKETVTLGTITIDDVASQLGQACHESGQCETSEISIKGQLLSSSTVNNIVLTLGPSGAYPTWIRNGLLDSMYAAVKAIAKCEETTHTSTCANPMVYCPQHKITVTQCKVPKYWGVNYQDPNEATSAPPAIGTNLEVELVDDGICEAAMTSLGAVAGAVNGVAGGFFTLLGFACQ</sequence>
<evidence type="ECO:0000256" key="1">
    <source>
        <dbReference type="SAM" id="SignalP"/>
    </source>
</evidence>
<proteinExistence type="predicted"/>
<protein>
    <submittedName>
        <fullName evidence="2">Uncharacterized protein</fullName>
    </submittedName>
</protein>
<dbReference type="Proteomes" id="UP000799428">
    <property type="component" value="Unassembled WGS sequence"/>
</dbReference>
<keyword evidence="1" id="KW-0732">Signal</keyword>
<keyword evidence="3" id="KW-1185">Reference proteome</keyword>
<evidence type="ECO:0000313" key="3">
    <source>
        <dbReference type="Proteomes" id="UP000799428"/>
    </source>
</evidence>
<dbReference type="OrthoDB" id="4704201at2759"/>
<gene>
    <name evidence="2" type="ORF">K504DRAFT_428853</name>
</gene>
<accession>A0A6G1KGI1</accession>
<dbReference type="EMBL" id="MU005767">
    <property type="protein sequence ID" value="KAF2711938.1"/>
    <property type="molecule type" value="Genomic_DNA"/>
</dbReference>
<feature type="signal peptide" evidence="1">
    <location>
        <begin position="1"/>
        <end position="17"/>
    </location>
</feature>
<name>A0A6G1KGI1_9PLEO</name>
<feature type="chain" id="PRO_5026185062" evidence="1">
    <location>
        <begin position="18"/>
        <end position="212"/>
    </location>
</feature>
<dbReference type="AlphaFoldDB" id="A0A6G1KGI1"/>